<dbReference type="AlphaFoldDB" id="A0A0V0QS15"/>
<dbReference type="EMBL" id="LDAU01000110">
    <property type="protein sequence ID" value="KRX04778.1"/>
    <property type="molecule type" value="Genomic_DNA"/>
</dbReference>
<organism evidence="1 2">
    <name type="scientific">Pseudocohnilembus persalinus</name>
    <name type="common">Ciliate</name>
    <dbReference type="NCBI Taxonomy" id="266149"/>
    <lineage>
        <taxon>Eukaryota</taxon>
        <taxon>Sar</taxon>
        <taxon>Alveolata</taxon>
        <taxon>Ciliophora</taxon>
        <taxon>Intramacronucleata</taxon>
        <taxon>Oligohymenophorea</taxon>
        <taxon>Scuticociliatia</taxon>
        <taxon>Philasterida</taxon>
        <taxon>Pseudocohnilembidae</taxon>
        <taxon>Pseudocohnilembus</taxon>
    </lineage>
</organism>
<keyword evidence="2" id="KW-1185">Reference proteome</keyword>
<protein>
    <submittedName>
        <fullName evidence="1">Uncharacterized protein</fullName>
    </submittedName>
</protein>
<evidence type="ECO:0000313" key="2">
    <source>
        <dbReference type="Proteomes" id="UP000054937"/>
    </source>
</evidence>
<sequence length="232" mass="27372">MGQKNQIQKIEQISCENQNVSQKDNDDYILLQQVGENSSTGETYGEEKHIRNQSVCESKMDLIDYQTSSEILLNNYINFKQFSKIQNNIKANNNINNYNDDDDNNNIKQLTKQGKNVCKLQIKNQGFRKCYQLKGCEKIRLEIPQDRFQSINQKENKFWIPEKEGQKLQKIERIEIFNNKIEDSKNNNKKISFKIKQKNLNLQNQNFQKQCGLVNQSKKIIKKVIVIQQNYN</sequence>
<name>A0A0V0QS15_PSEPJ</name>
<gene>
    <name evidence="1" type="ORF">PPERSA_06412</name>
</gene>
<evidence type="ECO:0000313" key="1">
    <source>
        <dbReference type="EMBL" id="KRX04778.1"/>
    </source>
</evidence>
<dbReference type="Proteomes" id="UP000054937">
    <property type="component" value="Unassembled WGS sequence"/>
</dbReference>
<accession>A0A0V0QS15</accession>
<reference evidence="1 2" key="1">
    <citation type="journal article" date="2015" name="Sci. Rep.">
        <title>Genome of the facultative scuticociliatosis pathogen Pseudocohnilembus persalinus provides insight into its virulence through horizontal gene transfer.</title>
        <authorList>
            <person name="Xiong J."/>
            <person name="Wang G."/>
            <person name="Cheng J."/>
            <person name="Tian M."/>
            <person name="Pan X."/>
            <person name="Warren A."/>
            <person name="Jiang C."/>
            <person name="Yuan D."/>
            <person name="Miao W."/>
        </authorList>
    </citation>
    <scope>NUCLEOTIDE SEQUENCE [LARGE SCALE GENOMIC DNA]</scope>
    <source>
        <strain evidence="1">36N120E</strain>
    </source>
</reference>
<dbReference type="InParanoid" id="A0A0V0QS15"/>
<proteinExistence type="predicted"/>
<comment type="caution">
    <text evidence="1">The sequence shown here is derived from an EMBL/GenBank/DDBJ whole genome shotgun (WGS) entry which is preliminary data.</text>
</comment>